<dbReference type="Proteomes" id="UP000515591">
    <property type="component" value="Chromosome"/>
</dbReference>
<feature type="region of interest" description="Disordered" evidence="1">
    <location>
        <begin position="20"/>
        <end position="64"/>
    </location>
</feature>
<evidence type="ECO:0000313" key="4">
    <source>
        <dbReference type="Proteomes" id="UP000461288"/>
    </source>
</evidence>
<evidence type="ECO:0000313" key="5">
    <source>
        <dbReference type="Proteomes" id="UP000515591"/>
    </source>
</evidence>
<dbReference type="Proteomes" id="UP000461288">
    <property type="component" value="Unassembled WGS sequence"/>
</dbReference>
<evidence type="ECO:0000313" key="3">
    <source>
        <dbReference type="EMBL" id="MWK59307.1"/>
    </source>
</evidence>
<protein>
    <submittedName>
        <fullName evidence="3">Uncharacterized protein</fullName>
    </submittedName>
</protein>
<dbReference type="EMBL" id="WTFN01000090">
    <property type="protein sequence ID" value="MWK59307.1"/>
    <property type="molecule type" value="Genomic_DNA"/>
</dbReference>
<organism evidence="3 4">
    <name type="scientific">Metapseudomonas otitidis</name>
    <dbReference type="NCBI Taxonomy" id="319939"/>
    <lineage>
        <taxon>Bacteria</taxon>
        <taxon>Pseudomonadati</taxon>
        <taxon>Pseudomonadota</taxon>
        <taxon>Gammaproteobacteria</taxon>
        <taxon>Pseudomonadales</taxon>
        <taxon>Pseudomonadaceae</taxon>
        <taxon>Metapseudomonas</taxon>
    </lineage>
</organism>
<evidence type="ECO:0000256" key="1">
    <source>
        <dbReference type="SAM" id="MobiDB-lite"/>
    </source>
</evidence>
<evidence type="ECO:0000313" key="2">
    <source>
        <dbReference type="EMBL" id="BBT16795.1"/>
    </source>
</evidence>
<sequence length="64" mass="6828">MERPIAAADAYRFGTTCERAVRPGTRPEGSGSLARRDEPAPGSLLMERNAVTVERRGEPGGSRG</sequence>
<dbReference type="EMBL" id="AP022213">
    <property type="protein sequence ID" value="BBT16795.1"/>
    <property type="molecule type" value="Genomic_DNA"/>
</dbReference>
<dbReference type="RefSeq" id="WP_074971713.1">
    <property type="nucleotide sequence ID" value="NZ_AP022213.1"/>
</dbReference>
<gene>
    <name evidence="3" type="ORF">GO594_25250</name>
    <name evidence="2" type="ORF">WP8S17C03_28440</name>
</gene>
<dbReference type="STRING" id="319939.SAMN05216263_11479"/>
<dbReference type="AlphaFoldDB" id="A0A1I0UJQ0"/>
<reference evidence="2 5" key="1">
    <citation type="submission" date="2019-12" db="EMBL/GenBank/DDBJ databases">
        <title>complete genome sequences of Pseudomonas otitidis str. WP8-S17-CRE-03 isolated from wastewater treatment plant effluent.</title>
        <authorList>
            <person name="Sekizuka T."/>
            <person name="Itokawa K."/>
            <person name="Yatsu K."/>
            <person name="Inamine Y."/>
            <person name="Kuroda M."/>
        </authorList>
    </citation>
    <scope>NUCLEOTIDE SEQUENCE [LARGE SCALE GENOMIC DNA]</scope>
    <source>
        <strain evidence="2 5">WP8-S17-CRE-03</strain>
    </source>
</reference>
<proteinExistence type="predicted"/>
<reference evidence="3 4" key="2">
    <citation type="submission" date="2019-12" db="EMBL/GenBank/DDBJ databases">
        <title>Draft genome sequence of Pseudomonas otitidis recovered from a chicken carcass.</title>
        <authorList>
            <person name="Vieira T.R."/>
            <person name="Oliviera E.F.C."/>
            <person name="Silva N.M.V."/>
            <person name="Sambrano G.E."/>
            <person name="Cibulski S.P."/>
            <person name="Cardoso M.R.I."/>
        </authorList>
    </citation>
    <scope>NUCLEOTIDE SEQUENCE [LARGE SCALE GENOMIC DNA]</scope>
    <source>
        <strain evidence="3 4">25_K</strain>
    </source>
</reference>
<name>A0A1I0UJQ0_9GAMM</name>
<accession>A0A1I0UJQ0</accession>